<feature type="compositionally biased region" description="Polar residues" evidence="9">
    <location>
        <begin position="114"/>
        <end position="124"/>
    </location>
</feature>
<feature type="non-terminal residue" evidence="11">
    <location>
        <position position="1"/>
    </location>
</feature>
<evidence type="ECO:0000313" key="11">
    <source>
        <dbReference type="EMBL" id="CAK0831550.1"/>
    </source>
</evidence>
<keyword evidence="12" id="KW-1185">Reference proteome</keyword>
<dbReference type="SUPFAM" id="SSF48403">
    <property type="entry name" value="Ankyrin repeat"/>
    <property type="match status" value="1"/>
</dbReference>
<reference evidence="11" key="1">
    <citation type="submission" date="2023-10" db="EMBL/GenBank/DDBJ databases">
        <authorList>
            <person name="Chen Y."/>
            <person name="Shah S."/>
            <person name="Dougan E. K."/>
            <person name="Thang M."/>
            <person name="Chan C."/>
        </authorList>
    </citation>
    <scope>NUCLEOTIDE SEQUENCE [LARGE SCALE GENOMIC DNA]</scope>
</reference>
<feature type="repeat" description="ANK" evidence="7">
    <location>
        <begin position="498"/>
        <end position="530"/>
    </location>
</feature>
<evidence type="ECO:0000256" key="4">
    <source>
        <dbReference type="ARBA" id="ARBA00022989"/>
    </source>
</evidence>
<keyword evidence="6 8" id="KW-0472">Membrane</keyword>
<evidence type="ECO:0000256" key="8">
    <source>
        <dbReference type="RuleBase" id="RU079119"/>
    </source>
</evidence>
<proteinExistence type="inferred from homology"/>
<keyword evidence="8" id="KW-0012">Acyltransferase</keyword>
<comment type="similarity">
    <text evidence="8">Belongs to the DHHC palmitoyltransferase family.</text>
</comment>
<dbReference type="PANTHER" id="PTHR24161">
    <property type="entry name" value="ANK_REP_REGION DOMAIN-CONTAINING PROTEIN-RELATED"/>
    <property type="match status" value="1"/>
</dbReference>
<evidence type="ECO:0000256" key="3">
    <source>
        <dbReference type="ARBA" id="ARBA00022737"/>
    </source>
</evidence>
<sequence>ESEAEKGEGAGGAEDEEASTAAGAEEAAEAREGSAGEGCSEGRDRLSEEGQGEQRAEELPQEAPATAGAEKAPTSTPGASSEGSCAEQEEEQGEQRAEELPQEAPATAGAEKAPTSTPGASSEGSCAEQVSGGVLGAFFRPKGKRRPGQPKPRGASEPEAGGPEEPAEAAAPAAPSGAGFAATRDGLLRWRAAAAAEGAPPAELAGQIRINWCWLSRASNEADSTPCSQEQAPAAGEAALEAAASSGAALLARLEEGAFGAAPSPHASAPSAPPARAPGAVSDAARPRRERQAEEHAAGSASEPRSRRRSRRQAAEPRELRRTMVRPGPATVLEPRNPSWSSAPATAGAGDAGGPPSGAPGAGAAAAAAAAAEATVARSGAAQGAVASAKQPAAITSVCLVCLRGCTSEARLRGHEELSELHRRSVARLREGSVARPEVVSGTRGPPLRRGPPVRDAILGEKDNNGCTAAHWAAYKGDLRGLQLLDYFGADLQATDKMEMTPLHRATCASQSSVVEFLVEKRCDIGQRNGEQKSCMDIAADKQDVVLQAVFKRLMKKPSASTGKAAADVEQGGGANTEGETQKTGLIQTIMKDKAAHKMFPVFWLVCVSMATFEYLMDLRLTSYEVAPTASLLFELGAPLSLAIFAVVALKDPGRIMARAKGHSGVEELMKALDSNSETVPDLSRLCTTTWVMKDLRTKYCTQTGACVKEFDHYCVWLNTAIGRGNHREFVGLAVVEFCTQICFIYLSWCMALSLVPYTSIGSWLIGVIGGYPLLALIIVIQCLTAPWVLMLLLHQVRLVAMNLTTNEMMNMHRYGHFWTVQELAPGRRTKMFRNPFDKGSTLKNCMDFWWLRRRSDQAPASAQGACGGCAHGCHSHH</sequence>
<evidence type="ECO:0000313" key="12">
    <source>
        <dbReference type="Proteomes" id="UP001189429"/>
    </source>
</evidence>
<dbReference type="PROSITE" id="PS50297">
    <property type="entry name" value="ANK_REP_REGION"/>
    <property type="match status" value="1"/>
</dbReference>
<feature type="repeat" description="ANK" evidence="7">
    <location>
        <begin position="465"/>
        <end position="497"/>
    </location>
</feature>
<name>A0ABN9SIM0_9DINO</name>
<dbReference type="Proteomes" id="UP001189429">
    <property type="component" value="Unassembled WGS sequence"/>
</dbReference>
<feature type="region of interest" description="Disordered" evidence="9">
    <location>
        <begin position="219"/>
        <end position="238"/>
    </location>
</feature>
<feature type="region of interest" description="Disordered" evidence="9">
    <location>
        <begin position="1"/>
        <end position="180"/>
    </location>
</feature>
<dbReference type="InterPro" id="IPR036770">
    <property type="entry name" value="Ankyrin_rpt-contain_sf"/>
</dbReference>
<evidence type="ECO:0000256" key="1">
    <source>
        <dbReference type="ARBA" id="ARBA00004141"/>
    </source>
</evidence>
<feature type="compositionally biased region" description="Basic and acidic residues" evidence="9">
    <location>
        <begin position="285"/>
        <end position="297"/>
    </location>
</feature>
<comment type="subcellular location">
    <subcellularLocation>
        <location evidence="1">Membrane</location>
        <topology evidence="1">Multi-pass membrane protein</topology>
    </subcellularLocation>
</comment>
<feature type="compositionally biased region" description="Polar residues" evidence="9">
    <location>
        <begin position="219"/>
        <end position="231"/>
    </location>
</feature>
<feature type="compositionally biased region" description="Low complexity" evidence="9">
    <location>
        <begin position="151"/>
        <end position="180"/>
    </location>
</feature>
<feature type="transmembrane region" description="Helical" evidence="8">
    <location>
        <begin position="629"/>
        <end position="650"/>
    </location>
</feature>
<feature type="compositionally biased region" description="Basic and acidic residues" evidence="9">
    <location>
        <begin position="28"/>
        <end position="58"/>
    </location>
</feature>
<dbReference type="InterPro" id="IPR002110">
    <property type="entry name" value="Ankyrin_rpt"/>
</dbReference>
<dbReference type="PROSITE" id="PS50088">
    <property type="entry name" value="ANK_REPEAT"/>
    <property type="match status" value="2"/>
</dbReference>
<evidence type="ECO:0000256" key="7">
    <source>
        <dbReference type="PROSITE-ProRule" id="PRU00023"/>
    </source>
</evidence>
<comment type="catalytic activity">
    <reaction evidence="8">
        <text>L-cysteinyl-[protein] + hexadecanoyl-CoA = S-hexadecanoyl-L-cysteinyl-[protein] + CoA</text>
        <dbReference type="Rhea" id="RHEA:36683"/>
        <dbReference type="Rhea" id="RHEA-COMP:10131"/>
        <dbReference type="Rhea" id="RHEA-COMP:11032"/>
        <dbReference type="ChEBI" id="CHEBI:29950"/>
        <dbReference type="ChEBI" id="CHEBI:57287"/>
        <dbReference type="ChEBI" id="CHEBI:57379"/>
        <dbReference type="ChEBI" id="CHEBI:74151"/>
        <dbReference type="EC" id="2.3.1.225"/>
    </reaction>
</comment>
<comment type="domain">
    <text evidence="8">The DHHC domain is required for palmitoyltransferase activity.</text>
</comment>
<feature type="region of interest" description="Disordered" evidence="9">
    <location>
        <begin position="260"/>
        <end position="362"/>
    </location>
</feature>
<evidence type="ECO:0000256" key="5">
    <source>
        <dbReference type="ARBA" id="ARBA00023043"/>
    </source>
</evidence>
<gene>
    <name evidence="11" type="ORF">PCOR1329_LOCUS29847</name>
</gene>
<protein>
    <recommendedName>
        <fullName evidence="8">Palmitoyltransferase</fullName>
        <ecNumber evidence="8">2.3.1.225</ecNumber>
    </recommendedName>
</protein>
<dbReference type="Pfam" id="PF01529">
    <property type="entry name" value="DHHC"/>
    <property type="match status" value="1"/>
</dbReference>
<keyword evidence="3" id="KW-0677">Repeat</keyword>
<keyword evidence="2 8" id="KW-0812">Transmembrane</keyword>
<dbReference type="EMBL" id="CAUYUJ010011325">
    <property type="protein sequence ID" value="CAK0831550.1"/>
    <property type="molecule type" value="Genomic_DNA"/>
</dbReference>
<organism evidence="11 12">
    <name type="scientific">Prorocentrum cordatum</name>
    <dbReference type="NCBI Taxonomy" id="2364126"/>
    <lineage>
        <taxon>Eukaryota</taxon>
        <taxon>Sar</taxon>
        <taxon>Alveolata</taxon>
        <taxon>Dinophyceae</taxon>
        <taxon>Prorocentrales</taxon>
        <taxon>Prorocentraceae</taxon>
        <taxon>Prorocentrum</taxon>
    </lineage>
</organism>
<feature type="transmembrane region" description="Helical" evidence="8">
    <location>
        <begin position="730"/>
        <end position="749"/>
    </location>
</feature>
<dbReference type="PROSITE" id="PS50216">
    <property type="entry name" value="DHHC"/>
    <property type="match status" value="1"/>
</dbReference>
<accession>A0ABN9SIM0</accession>
<evidence type="ECO:0000259" key="10">
    <source>
        <dbReference type="Pfam" id="PF01529"/>
    </source>
</evidence>
<feature type="transmembrane region" description="Helical" evidence="8">
    <location>
        <begin position="761"/>
        <end position="794"/>
    </location>
</feature>
<evidence type="ECO:0000256" key="2">
    <source>
        <dbReference type="ARBA" id="ARBA00022692"/>
    </source>
</evidence>
<evidence type="ECO:0000256" key="6">
    <source>
        <dbReference type="ARBA" id="ARBA00023136"/>
    </source>
</evidence>
<keyword evidence="5 7" id="KW-0040">ANK repeat</keyword>
<dbReference type="SMART" id="SM00248">
    <property type="entry name" value="ANK"/>
    <property type="match status" value="2"/>
</dbReference>
<comment type="caution">
    <text evidence="11">The sequence shown here is derived from an EMBL/GenBank/DDBJ whole genome shotgun (WGS) entry which is preliminary data.</text>
</comment>
<dbReference type="Pfam" id="PF12796">
    <property type="entry name" value="Ank_2"/>
    <property type="match status" value="1"/>
</dbReference>
<feature type="compositionally biased region" description="Basic and acidic residues" evidence="9">
    <location>
        <begin position="313"/>
        <end position="322"/>
    </location>
</feature>
<evidence type="ECO:0000256" key="9">
    <source>
        <dbReference type="SAM" id="MobiDB-lite"/>
    </source>
</evidence>
<dbReference type="EC" id="2.3.1.225" evidence="8"/>
<keyword evidence="8" id="KW-0808">Transferase</keyword>
<dbReference type="InterPro" id="IPR001594">
    <property type="entry name" value="Palmitoyltrfase_DHHC"/>
</dbReference>
<keyword evidence="4 8" id="KW-1133">Transmembrane helix</keyword>
<dbReference type="PANTHER" id="PTHR24161:SF85">
    <property type="entry name" value="PALMITOYLTRANSFERASE HIP14"/>
    <property type="match status" value="1"/>
</dbReference>
<dbReference type="Gene3D" id="1.25.40.20">
    <property type="entry name" value="Ankyrin repeat-containing domain"/>
    <property type="match status" value="1"/>
</dbReference>
<feature type="region of interest" description="Disordered" evidence="9">
    <location>
        <begin position="435"/>
        <end position="454"/>
    </location>
</feature>
<feature type="domain" description="Palmitoyltransferase DHHC" evidence="10">
    <location>
        <begin position="684"/>
        <end position="811"/>
    </location>
</feature>
<feature type="compositionally biased region" description="Low complexity" evidence="9">
    <location>
        <begin position="260"/>
        <end position="270"/>
    </location>
</feature>